<comment type="caution">
    <text evidence="2">The sequence shown here is derived from an EMBL/GenBank/DDBJ whole genome shotgun (WGS) entry which is preliminary data.</text>
</comment>
<gene>
    <name evidence="2" type="ORF">AAFF_G00264120</name>
</gene>
<accession>A0AAD7SSX3</accession>
<feature type="region of interest" description="Disordered" evidence="1">
    <location>
        <begin position="35"/>
        <end position="71"/>
    </location>
</feature>
<dbReference type="AlphaFoldDB" id="A0AAD7SSX3"/>
<evidence type="ECO:0000313" key="2">
    <source>
        <dbReference type="EMBL" id="KAJ8408184.1"/>
    </source>
</evidence>
<feature type="region of interest" description="Disordered" evidence="1">
    <location>
        <begin position="91"/>
        <end position="112"/>
    </location>
</feature>
<keyword evidence="3" id="KW-1185">Reference proteome</keyword>
<protein>
    <submittedName>
        <fullName evidence="2">Uncharacterized protein</fullName>
    </submittedName>
</protein>
<dbReference type="Proteomes" id="UP001221898">
    <property type="component" value="Unassembled WGS sequence"/>
</dbReference>
<evidence type="ECO:0000313" key="3">
    <source>
        <dbReference type="Proteomes" id="UP001221898"/>
    </source>
</evidence>
<dbReference type="EMBL" id="JAINUG010000036">
    <property type="protein sequence ID" value="KAJ8408184.1"/>
    <property type="molecule type" value="Genomic_DNA"/>
</dbReference>
<proteinExistence type="predicted"/>
<reference evidence="2" key="1">
    <citation type="journal article" date="2023" name="Science">
        <title>Genome structures resolve the early diversification of teleost fishes.</title>
        <authorList>
            <person name="Parey E."/>
            <person name="Louis A."/>
            <person name="Montfort J."/>
            <person name="Bouchez O."/>
            <person name="Roques C."/>
            <person name="Iampietro C."/>
            <person name="Lluch J."/>
            <person name="Castinel A."/>
            <person name="Donnadieu C."/>
            <person name="Desvignes T."/>
            <person name="Floi Bucao C."/>
            <person name="Jouanno E."/>
            <person name="Wen M."/>
            <person name="Mejri S."/>
            <person name="Dirks R."/>
            <person name="Jansen H."/>
            <person name="Henkel C."/>
            <person name="Chen W.J."/>
            <person name="Zahm M."/>
            <person name="Cabau C."/>
            <person name="Klopp C."/>
            <person name="Thompson A.W."/>
            <person name="Robinson-Rechavi M."/>
            <person name="Braasch I."/>
            <person name="Lecointre G."/>
            <person name="Bobe J."/>
            <person name="Postlethwait J.H."/>
            <person name="Berthelot C."/>
            <person name="Roest Crollius H."/>
            <person name="Guiguen Y."/>
        </authorList>
    </citation>
    <scope>NUCLEOTIDE SEQUENCE</scope>
    <source>
        <strain evidence="2">NC1722</strain>
    </source>
</reference>
<sequence length="132" mass="13799">MSVRSSELTANSVFNLVTLKSTVFLSLPRLSGRLENRERTGCNGTAPLPNNRENEGLGPGGGGGESSYTALWSPEQPRSCCDCRANRPGTGAFDGLPPSTEMHPPAETLRSSSSISGIKIRVNPAGGVALTL</sequence>
<organism evidence="2 3">
    <name type="scientific">Aldrovandia affinis</name>
    <dbReference type="NCBI Taxonomy" id="143900"/>
    <lineage>
        <taxon>Eukaryota</taxon>
        <taxon>Metazoa</taxon>
        <taxon>Chordata</taxon>
        <taxon>Craniata</taxon>
        <taxon>Vertebrata</taxon>
        <taxon>Euteleostomi</taxon>
        <taxon>Actinopterygii</taxon>
        <taxon>Neopterygii</taxon>
        <taxon>Teleostei</taxon>
        <taxon>Notacanthiformes</taxon>
        <taxon>Halosauridae</taxon>
        <taxon>Aldrovandia</taxon>
    </lineage>
</organism>
<name>A0AAD7SSX3_9TELE</name>
<evidence type="ECO:0000256" key="1">
    <source>
        <dbReference type="SAM" id="MobiDB-lite"/>
    </source>
</evidence>